<name>A0A1U7EVK6_NATPD</name>
<dbReference type="EnsemblBacteria" id="CAI49054">
    <property type="protein sequence ID" value="CAI49054"/>
    <property type="gene ID" value="NP_1926A"/>
</dbReference>
<dbReference type="HOGENOM" id="CLU_1901994_0_0_2"/>
<evidence type="ECO:0000313" key="1">
    <source>
        <dbReference type="EMBL" id="CAI49054.1"/>
    </source>
</evidence>
<protein>
    <recommendedName>
        <fullName evidence="3">Aminoglycoside phosphotransferase domain-containing protein</fullName>
    </recommendedName>
</protein>
<dbReference type="AlphaFoldDB" id="A0A1U7EVK6"/>
<dbReference type="EMBL" id="CR936257">
    <property type="protein sequence ID" value="CAI49054.1"/>
    <property type="molecule type" value="Genomic_DNA"/>
</dbReference>
<organism evidence="1 2">
    <name type="scientific">Natronomonas pharaonis (strain ATCC 35678 / DSM 2160 / CIP 103997 / JCM 8858 / NBRC 14720 / NCIMB 2260 / Gabara)</name>
    <name type="common">Halobacterium pharaonis</name>
    <dbReference type="NCBI Taxonomy" id="348780"/>
    <lineage>
        <taxon>Archaea</taxon>
        <taxon>Methanobacteriati</taxon>
        <taxon>Methanobacteriota</taxon>
        <taxon>Stenosarchaea group</taxon>
        <taxon>Halobacteria</taxon>
        <taxon>Halobacteriales</taxon>
        <taxon>Natronomonadaceae</taxon>
        <taxon>Natronomonas</taxon>
    </lineage>
</organism>
<evidence type="ECO:0000313" key="2">
    <source>
        <dbReference type="Proteomes" id="UP000002698"/>
    </source>
</evidence>
<accession>A0A1U7EVK6</accession>
<dbReference type="KEGG" id="nph:NP_1926A"/>
<gene>
    <name evidence="1" type="ordered locus">NP_1926A</name>
</gene>
<dbReference type="Proteomes" id="UP000002698">
    <property type="component" value="Chromosome"/>
</dbReference>
<reference evidence="1 2" key="1">
    <citation type="journal article" date="2005" name="Genome Res.">
        <title>Living with two extremes: conclusions from the genome sequence of Natronomonas pharaonis.</title>
        <authorList>
            <person name="Falb M."/>
            <person name="Pfeiffer F."/>
            <person name="Palm P."/>
            <person name="Rodewald K."/>
            <person name="Hickmann V."/>
            <person name="Tittor J."/>
            <person name="Oesterhelt D."/>
        </authorList>
    </citation>
    <scope>NUCLEOTIDE SEQUENCE [LARGE SCALE GENOMIC DNA]</scope>
    <source>
        <strain evidence="2">ATCC 35678 / DSM 2160 / CIP 103997 / JCM 8858 / NBRC 14720 / NCIMB 2260 / Gabara</strain>
    </source>
</reference>
<sequence length="133" mass="15474">MLYHAYTDFSSVSLIDFDGVATGHPLEDVAIFKSALELIIQRLPYTGWTQYQKLCDAFDEGYLKTAPSETNSRKLEEFLHTIHHLTILLYYFERLPKKLESQCEYAKSSRLKLSALSIIDTWLLKRSLKRLLL</sequence>
<proteinExistence type="predicted"/>
<dbReference type="SUPFAM" id="SSF56112">
    <property type="entry name" value="Protein kinase-like (PK-like)"/>
    <property type="match status" value="1"/>
</dbReference>
<evidence type="ECO:0008006" key="3">
    <source>
        <dbReference type="Google" id="ProtNLM"/>
    </source>
</evidence>
<keyword evidence="2" id="KW-1185">Reference proteome</keyword>
<dbReference type="InterPro" id="IPR011009">
    <property type="entry name" value="Kinase-like_dom_sf"/>
</dbReference>